<dbReference type="Gene3D" id="3.40.50.300">
    <property type="entry name" value="P-loop containing nucleotide triphosphate hydrolases"/>
    <property type="match status" value="2"/>
</dbReference>
<dbReference type="InterPro" id="IPR051162">
    <property type="entry name" value="T4SS_component"/>
</dbReference>
<dbReference type="EMBL" id="MRCG01000014">
    <property type="protein sequence ID" value="OKH46126.1"/>
    <property type="molecule type" value="Genomic_DNA"/>
</dbReference>
<comment type="caution">
    <text evidence="1">The sequence shown here is derived from an EMBL/GenBank/DDBJ whole genome shotgun (WGS) entry which is preliminary data.</text>
</comment>
<organism evidence="1 2">
    <name type="scientific">Phormidium tenue NIES-30</name>
    <dbReference type="NCBI Taxonomy" id="549789"/>
    <lineage>
        <taxon>Bacteria</taxon>
        <taxon>Bacillati</taxon>
        <taxon>Cyanobacteriota</taxon>
        <taxon>Cyanophyceae</taxon>
        <taxon>Oscillatoriophycideae</taxon>
        <taxon>Oscillatoriales</taxon>
        <taxon>Oscillatoriaceae</taxon>
        <taxon>Phormidium</taxon>
    </lineage>
</organism>
<gene>
    <name evidence="1" type="ORF">NIES30_17670</name>
</gene>
<dbReference type="PANTHER" id="PTHR30121">
    <property type="entry name" value="UNCHARACTERIZED PROTEIN YJGR-RELATED"/>
    <property type="match status" value="1"/>
</dbReference>
<protein>
    <recommendedName>
        <fullName evidence="3">Helicase HerA central domain-containing protein</fullName>
    </recommendedName>
</protein>
<reference evidence="1 2" key="1">
    <citation type="submission" date="2016-11" db="EMBL/GenBank/DDBJ databases">
        <title>Draft Genome Sequences of Nine Cyanobacterial Strains from Diverse Habitats.</title>
        <authorList>
            <person name="Zhu T."/>
            <person name="Hou S."/>
            <person name="Lu X."/>
            <person name="Hess W.R."/>
        </authorList>
    </citation>
    <scope>NUCLEOTIDE SEQUENCE [LARGE SCALE GENOMIC DNA]</scope>
    <source>
        <strain evidence="1 2">NIES-30</strain>
    </source>
</reference>
<dbReference type="AlphaFoldDB" id="A0A1U7J247"/>
<proteinExistence type="predicted"/>
<sequence>MKGRSVGAALLSHKNSYRLVFGFTCRGLHDTLRSEQIFPTVERLESGLKELPRNGTMTVQLSSFATDRDRQAELDELIASAPSAEIKLILLSEKKRAQDLASQGVRKVKTMTIYCTYTIAGDDRAGAEADPIERALASLVSFWEGFKGKGKNVILRRFEEMFSSAFEEGYMRWESLLAIKMGLEISPMSAEDLWGKTWDIFNTNQPPDVPNPLTFDGQTITEEATSEYDPKSLLIQGEGGEMTVPDADRAWVKVRGKYVAVMPFVAKPAGFSNMRAQLRYLWDVLCRHQVVDTEIFCQVSPANQAIVKTQMQRLIKQSNNAATAAASSNSIDVGAALKVQKSVEATAQIIEGAIPVKIATVMVIHRSSRAKLTEACRHMAEGFLLPAKVVREPEVAWQQWLQCHPTLAWEKLLMSPYNRTQTYLSSEAPGLIPFTMTRQVSRQGFELIADEGGSPVKIDFIGEHRNIAVFGTTRSGKSVCVSGMLSMFLAKGYPIVCLDYPKPDGTSTFTDYAKFLGDHAAYFDIGRESNNLLELPTLTGLSPEDRDERMQDYVSFLESALVTMVLPSTENQQLLEQTVRSLIGRALSKFFVDADILSRYRAAESDGFGSEAWKRMPTLEDFIEFCSFDKLELEESGSDEIANAASHIKLQLNYWLKSRIGKAIGRASSFRTDAQLLVFALRNLSNENEAAILSLSAYSAALRRALGSPKSIFFIDESPILFEYKTISQLIGRLCANGAKAGIRVMLSAQDPDTIMKSVSGAKVMQNMSTKMIGRIQAVAVDSFETLLGYPREVIARNATEAFFPKRTELYSNWLLDIDGQYLYCRFYPGAVQIAAVANNPDEQELRDLMLSRLRHEGKFKAMARFAECYVNAIRNGGGIADLVEQEKALAQRELTHVYSSVELQSRPLSSVN</sequence>
<evidence type="ECO:0008006" key="3">
    <source>
        <dbReference type="Google" id="ProtNLM"/>
    </source>
</evidence>
<evidence type="ECO:0000313" key="1">
    <source>
        <dbReference type="EMBL" id="OKH46126.1"/>
    </source>
</evidence>
<keyword evidence="2" id="KW-1185">Reference proteome</keyword>
<accession>A0A1U7J247</accession>
<name>A0A1U7J247_9CYAN</name>
<dbReference type="SUPFAM" id="SSF52540">
    <property type="entry name" value="P-loop containing nucleoside triphosphate hydrolases"/>
    <property type="match status" value="1"/>
</dbReference>
<dbReference type="PANTHER" id="PTHR30121:SF6">
    <property type="entry name" value="SLR6007 PROTEIN"/>
    <property type="match status" value="1"/>
</dbReference>
<dbReference type="InterPro" id="IPR027417">
    <property type="entry name" value="P-loop_NTPase"/>
</dbReference>
<evidence type="ECO:0000313" key="2">
    <source>
        <dbReference type="Proteomes" id="UP000185557"/>
    </source>
</evidence>
<dbReference type="STRING" id="549789.NIES30_17670"/>
<dbReference type="Proteomes" id="UP000185557">
    <property type="component" value="Unassembled WGS sequence"/>
</dbReference>